<name>A0A0K8R824_IXORI</name>
<reference evidence="2" key="1">
    <citation type="submission" date="2012-12" db="EMBL/GenBank/DDBJ databases">
        <title>Identification and characterization of a phenylalanine ammonia-lyase gene family in Isatis indigotica Fort.</title>
        <authorList>
            <person name="Liu Q."/>
            <person name="Chen J."/>
            <person name="Zhou X."/>
            <person name="Di P."/>
            <person name="Xiao Y."/>
            <person name="Xuan H."/>
            <person name="Zhang L."/>
            <person name="Chen W."/>
        </authorList>
    </citation>
    <scope>NUCLEOTIDE SEQUENCE</scope>
    <source>
        <tissue evidence="2">Salivary gland</tissue>
    </source>
</reference>
<dbReference type="AlphaFoldDB" id="A0A0K8R824"/>
<accession>A0A0K8R824</accession>
<feature type="signal peptide" evidence="1">
    <location>
        <begin position="1"/>
        <end position="18"/>
    </location>
</feature>
<sequence>MKATKLLLILAFHFAAGGFSVIEMSGQEFFDRALQAAVYAYSLDPMEMEFVRDIDSVLASLKIYQLTAHGLSTVQREGANFISVNNSGASLKIDIAAKKHHGHCSSKCYCRNIYFFIYSHNQNRCPRKLHSSSTGYRTEKCGIKSGSFQYSGSRDCGSEVHIYRRLFLGIHDYSDNHRIECQKFLCGNTKRETTRCH</sequence>
<dbReference type="EMBL" id="GADI01006496">
    <property type="protein sequence ID" value="JAA67312.1"/>
    <property type="molecule type" value="mRNA"/>
</dbReference>
<organism evidence="2">
    <name type="scientific">Ixodes ricinus</name>
    <name type="common">Common tick</name>
    <name type="synonym">Acarus ricinus</name>
    <dbReference type="NCBI Taxonomy" id="34613"/>
    <lineage>
        <taxon>Eukaryota</taxon>
        <taxon>Metazoa</taxon>
        <taxon>Ecdysozoa</taxon>
        <taxon>Arthropoda</taxon>
        <taxon>Chelicerata</taxon>
        <taxon>Arachnida</taxon>
        <taxon>Acari</taxon>
        <taxon>Parasitiformes</taxon>
        <taxon>Ixodida</taxon>
        <taxon>Ixodoidea</taxon>
        <taxon>Ixodidae</taxon>
        <taxon>Ixodinae</taxon>
        <taxon>Ixodes</taxon>
    </lineage>
</organism>
<evidence type="ECO:0000313" key="2">
    <source>
        <dbReference type="EMBL" id="JAA67312.1"/>
    </source>
</evidence>
<keyword evidence="1" id="KW-0732">Signal</keyword>
<feature type="chain" id="PRO_5005516696" evidence="1">
    <location>
        <begin position="19"/>
        <end position="197"/>
    </location>
</feature>
<proteinExistence type="evidence at transcript level"/>
<protein>
    <submittedName>
        <fullName evidence="2">Putative secreted protein</fullName>
    </submittedName>
</protein>
<evidence type="ECO:0000256" key="1">
    <source>
        <dbReference type="SAM" id="SignalP"/>
    </source>
</evidence>